<keyword evidence="14 17" id="KW-0998">Cell outer membrane</keyword>
<dbReference type="EMBL" id="VFSU01000014">
    <property type="protein sequence ID" value="TPE63074.1"/>
    <property type="molecule type" value="Genomic_DNA"/>
</dbReference>
<comment type="cofactor">
    <cofactor evidence="17">
        <name>Ca(2+)</name>
        <dbReference type="ChEBI" id="CHEBI:29108"/>
    </cofactor>
    <text evidence="17">Binds 1 Ca(2+) ion per monomer. In the dimeric form the Ca(2+) is bound by different amino acids with binding of each Ca(2+) shared with ligands coming from each monomer. The Ca(2+) ion may have a role in catalysis.</text>
</comment>
<evidence type="ECO:0000313" key="19">
    <source>
        <dbReference type="EMBL" id="TPE63074.1"/>
    </source>
</evidence>
<protein>
    <recommendedName>
        <fullName evidence="17">Phospholipase A1</fullName>
        <ecNumber evidence="17">3.1.1.32</ecNumber>
        <ecNumber evidence="17">3.1.1.4</ecNumber>
    </recommendedName>
    <alternativeName>
        <fullName evidence="17">Phosphatidylcholine 1-acylhydrolase</fullName>
    </alternativeName>
</protein>
<accession>A0A501XS79</accession>
<keyword evidence="12 17" id="KW-0443">Lipid metabolism</keyword>
<feature type="binding site" description="in dimeric form" evidence="16">
    <location>
        <position position="281"/>
    </location>
    <ligand>
        <name>Ca(2+)</name>
        <dbReference type="ChEBI" id="CHEBI:29108"/>
        <label>1</label>
    </ligand>
</feature>
<evidence type="ECO:0000256" key="10">
    <source>
        <dbReference type="ARBA" id="ARBA00022837"/>
    </source>
</evidence>
<dbReference type="GO" id="GO:0004623">
    <property type="term" value="F:phospholipase A2 activity"/>
    <property type="evidence" value="ECO:0007669"/>
    <property type="project" value="UniProtKB-EC"/>
</dbReference>
<dbReference type="PRINTS" id="PR01486">
    <property type="entry name" value="PHPHLIPASEA1"/>
</dbReference>
<evidence type="ECO:0000256" key="9">
    <source>
        <dbReference type="ARBA" id="ARBA00022801"/>
    </source>
</evidence>
<dbReference type="InterPro" id="IPR003187">
    <property type="entry name" value="PLipase_A1"/>
</dbReference>
<dbReference type="GO" id="GO:0009279">
    <property type="term" value="C:cell outer membrane"/>
    <property type="evidence" value="ECO:0007669"/>
    <property type="project" value="UniProtKB-SubCell"/>
</dbReference>
<keyword evidence="5" id="KW-1134">Transmembrane beta strand</keyword>
<evidence type="ECO:0000256" key="8">
    <source>
        <dbReference type="ARBA" id="ARBA00022729"/>
    </source>
</evidence>
<dbReference type="Proteomes" id="UP000319897">
    <property type="component" value="Unassembled WGS sequence"/>
</dbReference>
<evidence type="ECO:0000256" key="17">
    <source>
        <dbReference type="RuleBase" id="RU366027"/>
    </source>
</evidence>
<dbReference type="EC" id="3.1.1.4" evidence="17"/>
<dbReference type="AlphaFoldDB" id="A0A501XS79"/>
<feature type="binding site" description="in dimeric form" evidence="16">
    <location>
        <position position="241"/>
    </location>
    <ligand>
        <name>Ca(2+)</name>
        <dbReference type="ChEBI" id="CHEBI:29108"/>
        <label>1</label>
    </ligand>
</feature>
<feature type="binding site" description="in dimeric form" evidence="16">
    <location>
        <position position="323"/>
    </location>
    <ligand>
        <name>Ca(2+)</name>
        <dbReference type="ChEBI" id="CHEBI:29108"/>
        <label>1</label>
    </ligand>
</feature>
<evidence type="ECO:0000256" key="3">
    <source>
        <dbReference type="ARBA" id="ARBA00010525"/>
    </source>
</evidence>
<comment type="function">
    <text evidence="17">Hydrolysis of phosphatidylcholine with phospholipase A2 (EC 3.1.1.4) and phospholipase A1 (EC 3.1.1.32) activities.</text>
</comment>
<organism evidence="19 20">
    <name type="scientific">Sandaracinobacter neustonicus</name>
    <dbReference type="NCBI Taxonomy" id="1715348"/>
    <lineage>
        <taxon>Bacteria</taxon>
        <taxon>Pseudomonadati</taxon>
        <taxon>Pseudomonadota</taxon>
        <taxon>Alphaproteobacteria</taxon>
        <taxon>Sphingomonadales</taxon>
        <taxon>Sphingosinicellaceae</taxon>
        <taxon>Sandaracinobacter</taxon>
    </lineage>
</organism>
<comment type="catalytic activity">
    <reaction evidence="2 17">
        <text>a 1,2-diacyl-sn-glycero-3-phosphocholine + H2O = a 1-acyl-sn-glycero-3-phosphocholine + a fatty acid + H(+)</text>
        <dbReference type="Rhea" id="RHEA:15801"/>
        <dbReference type="ChEBI" id="CHEBI:15377"/>
        <dbReference type="ChEBI" id="CHEBI:15378"/>
        <dbReference type="ChEBI" id="CHEBI:28868"/>
        <dbReference type="ChEBI" id="CHEBI:57643"/>
        <dbReference type="ChEBI" id="CHEBI:58168"/>
        <dbReference type="EC" id="3.1.1.4"/>
    </reaction>
</comment>
<comment type="catalytic activity">
    <reaction evidence="1 17">
        <text>a 1,2-diacyl-sn-glycero-3-phosphocholine + H2O = a 2-acyl-sn-glycero-3-phosphocholine + a fatty acid + H(+)</text>
        <dbReference type="Rhea" id="RHEA:18689"/>
        <dbReference type="ChEBI" id="CHEBI:15377"/>
        <dbReference type="ChEBI" id="CHEBI:15378"/>
        <dbReference type="ChEBI" id="CHEBI:28868"/>
        <dbReference type="ChEBI" id="CHEBI:57643"/>
        <dbReference type="ChEBI" id="CHEBI:57875"/>
        <dbReference type="EC" id="3.1.1.32"/>
    </reaction>
</comment>
<proteinExistence type="inferred from homology"/>
<evidence type="ECO:0000256" key="1">
    <source>
        <dbReference type="ARBA" id="ARBA00000111"/>
    </source>
</evidence>
<evidence type="ECO:0000256" key="13">
    <source>
        <dbReference type="ARBA" id="ARBA00023136"/>
    </source>
</evidence>
<comment type="subunit">
    <text evidence="4 17">Homodimer; dimerization is reversible, and the dimeric form is the active one.</text>
</comment>
<evidence type="ECO:0000256" key="11">
    <source>
        <dbReference type="ARBA" id="ARBA00022963"/>
    </source>
</evidence>
<evidence type="ECO:0000256" key="2">
    <source>
        <dbReference type="ARBA" id="ARBA00001604"/>
    </source>
</evidence>
<evidence type="ECO:0000313" key="20">
    <source>
        <dbReference type="Proteomes" id="UP000319897"/>
    </source>
</evidence>
<keyword evidence="10 16" id="KW-0106">Calcium</keyword>
<name>A0A501XS79_9SPHN</name>
<gene>
    <name evidence="19" type="ORF">FJQ54_04590</name>
</gene>
<evidence type="ECO:0000256" key="4">
    <source>
        <dbReference type="ARBA" id="ARBA00011702"/>
    </source>
</evidence>
<evidence type="ECO:0000256" key="16">
    <source>
        <dbReference type="PIRSR" id="PIRSR603187-2"/>
    </source>
</evidence>
<evidence type="ECO:0000256" key="12">
    <source>
        <dbReference type="ARBA" id="ARBA00023098"/>
    </source>
</evidence>
<comment type="caution">
    <text evidence="19">The sequence shown here is derived from an EMBL/GenBank/DDBJ whole genome shotgun (WGS) entry which is preliminary data.</text>
</comment>
<feature type="active site" description="Nucleophile" evidence="15">
    <location>
        <position position="278"/>
    </location>
</feature>
<keyword evidence="9 17" id="KW-0378">Hydrolase</keyword>
<evidence type="ECO:0000256" key="14">
    <source>
        <dbReference type="ARBA" id="ARBA00023237"/>
    </source>
</evidence>
<comment type="similarity">
    <text evidence="3 17">Belongs to the phospholipase A1 family.</text>
</comment>
<dbReference type="GO" id="GO:0016042">
    <property type="term" value="P:lipid catabolic process"/>
    <property type="evidence" value="ECO:0007669"/>
    <property type="project" value="UniProtKB-KW"/>
</dbReference>
<evidence type="ECO:0000256" key="15">
    <source>
        <dbReference type="PIRSR" id="PIRSR603187-1"/>
    </source>
</evidence>
<dbReference type="PANTHER" id="PTHR40457">
    <property type="entry name" value="PHOSPHOLIPASE A1"/>
    <property type="match status" value="1"/>
</dbReference>
<dbReference type="Pfam" id="PF02253">
    <property type="entry name" value="PLA1"/>
    <property type="match status" value="1"/>
</dbReference>
<dbReference type="GO" id="GO:0008970">
    <property type="term" value="F:phospholipase A1 activity"/>
    <property type="evidence" value="ECO:0007669"/>
    <property type="project" value="UniProtKB-EC"/>
</dbReference>
<keyword evidence="20" id="KW-1185">Reference proteome</keyword>
<dbReference type="SUPFAM" id="SSF56931">
    <property type="entry name" value="Outer membrane phospholipase A (OMPLA)"/>
    <property type="match status" value="1"/>
</dbReference>
<keyword evidence="11 17" id="KW-0442">Lipid degradation</keyword>
<feature type="binding site" description="in dimeric form" evidence="16">
    <location>
        <position position="286"/>
    </location>
    <ligand>
        <name>Ca(2+)</name>
        <dbReference type="ChEBI" id="CHEBI:29108"/>
        <label>1</label>
    </ligand>
</feature>
<dbReference type="OrthoDB" id="188433at2"/>
<evidence type="ECO:0000256" key="6">
    <source>
        <dbReference type="ARBA" id="ARBA00022692"/>
    </source>
</evidence>
<dbReference type="PANTHER" id="PTHR40457:SF1">
    <property type="entry name" value="PHOSPHOLIPASE A1"/>
    <property type="match status" value="1"/>
</dbReference>
<feature type="active site" description="Proton acceptor" evidence="15">
    <location>
        <position position="276"/>
    </location>
</feature>
<evidence type="ECO:0000256" key="5">
    <source>
        <dbReference type="ARBA" id="ARBA00022452"/>
    </source>
</evidence>
<evidence type="ECO:0000256" key="18">
    <source>
        <dbReference type="SAM" id="MobiDB-lite"/>
    </source>
</evidence>
<dbReference type="EC" id="3.1.1.32" evidence="17"/>
<comment type="subcellular location">
    <subcellularLocation>
        <location evidence="17">Cell outer membrane</location>
        <topology evidence="17">Multi-pass membrane protein</topology>
    </subcellularLocation>
    <text evidence="17">One of the very few enzymes located there.</text>
</comment>
<reference evidence="19 20" key="1">
    <citation type="submission" date="2019-06" db="EMBL/GenBank/DDBJ databases">
        <authorList>
            <person name="Lee I."/>
            <person name="Jang G.I."/>
            <person name="Hwang C.Y."/>
        </authorList>
    </citation>
    <scope>NUCLEOTIDE SEQUENCE [LARGE SCALE GENOMIC DNA]</scope>
    <source>
        <strain evidence="19 20">PAMC 28131</strain>
    </source>
</reference>
<keyword evidence="7 16" id="KW-0479">Metal-binding</keyword>
<dbReference type="InterPro" id="IPR036541">
    <property type="entry name" value="PLipase_A1_sf"/>
</dbReference>
<keyword evidence="8" id="KW-0732">Signal</keyword>
<sequence>MASALASQPSAPQAAAESSLEFIISEAAQDTGGGSVNVSIRVLNSGAQPKAISLPARIQAELQSGSHKRQVWLVRRAQDEATLTLPATGFAQAHYLLPEAGEPLPAGSLLSISAWSRQQVVIAQDLLARNEVATLSPLPTAEGFAADAPFSDTAQAAGSPEPVRGVSTAHSEGSPFLGNLSTYEPMYMVYGPSSAAEAKIQISLKYRLFGSRQSNGLSSSWRDGMHFAFTQKMFWDLGADSSPFRNIDYMPELFYLSQSAQFANGMSVAGQAGVKHESNGRDGSASRSINMLYLAPMAAIPLDDGYRLIFAPRLSFLIGDKSDNPDILKYRGNTAVFVELGKDEGLKLASTARFNFGSGKGSLSTDISYPLTRLLGGGPDFYLYVQSFIGYGENLLEYNHHTARLRAGLAIVR</sequence>
<keyword evidence="13" id="KW-0472">Membrane</keyword>
<keyword evidence="6" id="KW-0812">Transmembrane</keyword>
<evidence type="ECO:0000256" key="7">
    <source>
        <dbReference type="ARBA" id="ARBA00022723"/>
    </source>
</evidence>
<feature type="region of interest" description="Disordered" evidence="18">
    <location>
        <begin position="152"/>
        <end position="171"/>
    </location>
</feature>
<dbReference type="GO" id="GO:0046872">
    <property type="term" value="F:metal ion binding"/>
    <property type="evidence" value="ECO:0007669"/>
    <property type="project" value="UniProtKB-KW"/>
</dbReference>
<dbReference type="Gene3D" id="2.40.230.10">
    <property type="entry name" value="Phospholipase A1"/>
    <property type="match status" value="1"/>
</dbReference>